<dbReference type="Gene3D" id="3.40.50.300">
    <property type="entry name" value="P-loop containing nucleotide triphosphate hydrolases"/>
    <property type="match status" value="1"/>
</dbReference>
<dbReference type="SUPFAM" id="SSF52540">
    <property type="entry name" value="P-loop containing nucleoside triphosphate hydrolases"/>
    <property type="match status" value="1"/>
</dbReference>
<dbReference type="RefSeq" id="WP_173099772.1">
    <property type="nucleotide sequence ID" value="NZ_CP053892.1"/>
</dbReference>
<dbReference type="GO" id="GO:0016887">
    <property type="term" value="F:ATP hydrolysis activity"/>
    <property type="evidence" value="ECO:0007669"/>
    <property type="project" value="InterPro"/>
</dbReference>
<evidence type="ECO:0000256" key="1">
    <source>
        <dbReference type="ARBA" id="ARBA00022448"/>
    </source>
</evidence>
<gene>
    <name evidence="5" type="ORF">ACTIVE_7963</name>
</gene>
<accession>A0A7D3VYV4</accession>
<dbReference type="SUPFAM" id="SSF50331">
    <property type="entry name" value="MOP-like"/>
    <property type="match status" value="1"/>
</dbReference>
<dbReference type="AlphaFoldDB" id="A0A7D3VYV4"/>
<sequence length="424" mass="46033">MTDVVLDGVEKVYPGGQVAVRKVRLRIDDGELFVLLGPSGCGKSTILRMIAGLEEITSGDLWLNGSVANDLPPRERNVAMVFQEGALYPHRTVKGNMMFPLEVSGDDRAEASAKVVELARALGLNTMIDRLPGTLSGGQRQRAAIGRALIREPSLFLMDEPLSSLDAGLRAELRVEIAALVRSSRTTTVYVTHDQIEAMTMADRMAVLRDGLLEDVGTPEQIYEDPATVFVAAFLSSPPINLLQATLWAVEGEGLLLDLGPQRLTIPWDDPRASSLISHHGQMVIVGIRPDTLVPIAPGTPARQGTVLSGQVHSLEFHGHEWLAYAQAGIPTVDANEFGRPRPAPAPAAARPGLRDRLREMLGRPAGPAGRAEEHEGHHRRSDLIFRANPGQRPNRGDHVALTVNLDRMLLFGADGRRVTPVQR</sequence>
<dbReference type="InterPro" id="IPR047641">
    <property type="entry name" value="ABC_transpr_MalK/UgpC-like"/>
</dbReference>
<dbReference type="FunFam" id="3.40.50.300:FF:000042">
    <property type="entry name" value="Maltose/maltodextrin ABC transporter, ATP-binding protein"/>
    <property type="match status" value="1"/>
</dbReference>
<proteinExistence type="predicted"/>
<reference evidence="5 6" key="1">
    <citation type="submission" date="2020-05" db="EMBL/GenBank/DDBJ databases">
        <title>Actinomadura verrucosospora NRRL-B18236 (PFL_A860) Genome sequencing and assembly.</title>
        <authorList>
            <person name="Samborskyy M."/>
        </authorList>
    </citation>
    <scope>NUCLEOTIDE SEQUENCE [LARGE SCALE GENOMIC DNA]</scope>
    <source>
        <strain evidence="5 6">NRRL:B18236</strain>
    </source>
</reference>
<dbReference type="Proteomes" id="UP000501240">
    <property type="component" value="Chromosome"/>
</dbReference>
<keyword evidence="3" id="KW-0067">ATP-binding</keyword>
<organism evidence="5 6">
    <name type="scientific">Actinomadura verrucosospora</name>
    <dbReference type="NCBI Taxonomy" id="46165"/>
    <lineage>
        <taxon>Bacteria</taxon>
        <taxon>Bacillati</taxon>
        <taxon>Actinomycetota</taxon>
        <taxon>Actinomycetes</taxon>
        <taxon>Streptosporangiales</taxon>
        <taxon>Thermomonosporaceae</taxon>
        <taxon>Actinomadura</taxon>
    </lineage>
</organism>
<evidence type="ECO:0000256" key="2">
    <source>
        <dbReference type="ARBA" id="ARBA00022741"/>
    </source>
</evidence>
<dbReference type="PROSITE" id="PS00211">
    <property type="entry name" value="ABC_TRANSPORTER_1"/>
    <property type="match status" value="1"/>
</dbReference>
<dbReference type="GO" id="GO:0140359">
    <property type="term" value="F:ABC-type transporter activity"/>
    <property type="evidence" value="ECO:0007669"/>
    <property type="project" value="UniProtKB-ARBA"/>
</dbReference>
<evidence type="ECO:0000259" key="4">
    <source>
        <dbReference type="PROSITE" id="PS50893"/>
    </source>
</evidence>
<dbReference type="InterPro" id="IPR003593">
    <property type="entry name" value="AAA+_ATPase"/>
</dbReference>
<dbReference type="PROSITE" id="PS50893">
    <property type="entry name" value="ABC_TRANSPORTER_2"/>
    <property type="match status" value="1"/>
</dbReference>
<dbReference type="EMBL" id="CP053892">
    <property type="protein sequence ID" value="QKG26310.1"/>
    <property type="molecule type" value="Genomic_DNA"/>
</dbReference>
<dbReference type="InterPro" id="IPR008995">
    <property type="entry name" value="Mo/tungstate-bd_C_term_dom"/>
</dbReference>
<dbReference type="GO" id="GO:0055052">
    <property type="term" value="C:ATP-binding cassette (ABC) transporter complex, substrate-binding subunit-containing"/>
    <property type="evidence" value="ECO:0007669"/>
    <property type="project" value="TreeGrafter"/>
</dbReference>
<dbReference type="Gene3D" id="2.40.50.100">
    <property type="match status" value="1"/>
</dbReference>
<dbReference type="InterPro" id="IPR027417">
    <property type="entry name" value="P-loop_NTPase"/>
</dbReference>
<dbReference type="Pfam" id="PF00005">
    <property type="entry name" value="ABC_tran"/>
    <property type="match status" value="1"/>
</dbReference>
<keyword evidence="1" id="KW-0813">Transport</keyword>
<dbReference type="SMART" id="SM00382">
    <property type="entry name" value="AAA"/>
    <property type="match status" value="1"/>
</dbReference>
<feature type="domain" description="ABC transporter" evidence="4">
    <location>
        <begin position="4"/>
        <end position="235"/>
    </location>
</feature>
<evidence type="ECO:0000313" key="5">
    <source>
        <dbReference type="EMBL" id="QKG26310.1"/>
    </source>
</evidence>
<dbReference type="InterPro" id="IPR003439">
    <property type="entry name" value="ABC_transporter-like_ATP-bd"/>
</dbReference>
<name>A0A7D3VYV4_ACTVE</name>
<dbReference type="InterPro" id="IPR017871">
    <property type="entry name" value="ABC_transporter-like_CS"/>
</dbReference>
<evidence type="ECO:0000313" key="6">
    <source>
        <dbReference type="Proteomes" id="UP000501240"/>
    </source>
</evidence>
<dbReference type="PANTHER" id="PTHR43875">
    <property type="entry name" value="MALTODEXTRIN IMPORT ATP-BINDING PROTEIN MSMX"/>
    <property type="match status" value="1"/>
</dbReference>
<dbReference type="GO" id="GO:0005524">
    <property type="term" value="F:ATP binding"/>
    <property type="evidence" value="ECO:0007669"/>
    <property type="project" value="UniProtKB-KW"/>
</dbReference>
<dbReference type="PANTHER" id="PTHR43875:SF1">
    <property type="entry name" value="OSMOPROTECTIVE COMPOUNDS UPTAKE ATP-BINDING PROTEIN GGTA"/>
    <property type="match status" value="1"/>
</dbReference>
<protein>
    <submittedName>
        <fullName evidence="5">Sugar ABC transporter ATPase</fullName>
    </submittedName>
</protein>
<keyword evidence="6" id="KW-1185">Reference proteome</keyword>
<keyword evidence="2" id="KW-0547">Nucleotide-binding</keyword>
<evidence type="ECO:0000256" key="3">
    <source>
        <dbReference type="ARBA" id="ARBA00022840"/>
    </source>
</evidence>